<evidence type="ECO:0000313" key="2">
    <source>
        <dbReference type="Proteomes" id="UP000027153"/>
    </source>
</evidence>
<dbReference type="OrthoDB" id="146361at2157"/>
<dbReference type="AlphaFoldDB" id="A0A062V2W0"/>
<accession>A0A062V2W0</accession>
<proteinExistence type="predicted"/>
<evidence type="ECO:0000313" key="1">
    <source>
        <dbReference type="EMBL" id="KCZ73411.1"/>
    </source>
</evidence>
<sequence>MNCEVCGSPTTNETGICDRCSRIIGQITRDIDPEIWSRIEDCRYIYPLIKRVAEGTLRTQDVVNELLKGEID</sequence>
<organism evidence="1 2">
    <name type="scientific">Candidatus Methanoperedens nitratireducens</name>
    <dbReference type="NCBI Taxonomy" id="1392998"/>
    <lineage>
        <taxon>Archaea</taxon>
        <taxon>Methanobacteriati</taxon>
        <taxon>Methanobacteriota</taxon>
        <taxon>Stenosarchaea group</taxon>
        <taxon>Methanomicrobia</taxon>
        <taxon>Methanosarcinales</taxon>
        <taxon>ANME-2 cluster</taxon>
        <taxon>Candidatus Methanoperedentaceae</taxon>
        <taxon>Candidatus Methanoperedens</taxon>
    </lineage>
</organism>
<dbReference type="EMBL" id="JMIY01000001">
    <property type="protein sequence ID" value="KCZ73411.1"/>
    <property type="molecule type" value="Genomic_DNA"/>
</dbReference>
<name>A0A062V2W0_9EURY</name>
<gene>
    <name evidence="1" type="ORF">ANME2D_00477</name>
</gene>
<dbReference type="RefSeq" id="WP_048088827.1">
    <property type="nucleotide sequence ID" value="NZ_JMIY01000001.1"/>
</dbReference>
<dbReference type="Proteomes" id="UP000027153">
    <property type="component" value="Unassembled WGS sequence"/>
</dbReference>
<protein>
    <submittedName>
        <fullName evidence="1">Uncharacterized protein</fullName>
    </submittedName>
</protein>
<keyword evidence="2" id="KW-1185">Reference proteome</keyword>
<comment type="caution">
    <text evidence="1">The sequence shown here is derived from an EMBL/GenBank/DDBJ whole genome shotgun (WGS) entry which is preliminary data.</text>
</comment>
<reference evidence="1 2" key="1">
    <citation type="journal article" date="2013" name="Nature">
        <title>Anaerobic oxidation of methane coupled to nitrate reduction in a novel archaeal lineage.</title>
        <authorList>
            <person name="Haroon M.F."/>
            <person name="Hu S."/>
            <person name="Shi Y."/>
            <person name="Imelfort M."/>
            <person name="Keller J."/>
            <person name="Hugenholtz P."/>
            <person name="Yuan Z."/>
            <person name="Tyson G.W."/>
        </authorList>
    </citation>
    <scope>NUCLEOTIDE SEQUENCE [LARGE SCALE GENOMIC DNA]</scope>
    <source>
        <strain evidence="1 2">ANME-2d</strain>
    </source>
</reference>